<keyword evidence="1" id="KW-0805">Transcription regulation</keyword>
<gene>
    <name evidence="5" type="ORF">CJ014_10215</name>
</gene>
<dbReference type="Gene3D" id="3.40.50.2300">
    <property type="match status" value="2"/>
</dbReference>
<evidence type="ECO:0000256" key="3">
    <source>
        <dbReference type="ARBA" id="ARBA00023163"/>
    </source>
</evidence>
<dbReference type="PANTHER" id="PTHR30146:SF152">
    <property type="entry name" value="TRANSCRIPTIONAL REGULATORY PROTEIN"/>
    <property type="match status" value="1"/>
</dbReference>
<keyword evidence="2" id="KW-0238">DNA-binding</keyword>
<evidence type="ECO:0000313" key="6">
    <source>
        <dbReference type="Proteomes" id="UP000231070"/>
    </source>
</evidence>
<dbReference type="SUPFAM" id="SSF53822">
    <property type="entry name" value="Periplasmic binding protein-like I"/>
    <property type="match status" value="1"/>
</dbReference>
<evidence type="ECO:0000256" key="1">
    <source>
        <dbReference type="ARBA" id="ARBA00023015"/>
    </source>
</evidence>
<organism evidence="5 6">
    <name type="scientific">Pleomorphomonas carboxyditropha</name>
    <dbReference type="NCBI Taxonomy" id="2023338"/>
    <lineage>
        <taxon>Bacteria</taxon>
        <taxon>Pseudomonadati</taxon>
        <taxon>Pseudomonadota</taxon>
        <taxon>Alphaproteobacteria</taxon>
        <taxon>Hyphomicrobiales</taxon>
        <taxon>Pleomorphomonadaceae</taxon>
        <taxon>Pleomorphomonas</taxon>
    </lineage>
</organism>
<dbReference type="GO" id="GO:0003700">
    <property type="term" value="F:DNA-binding transcription factor activity"/>
    <property type="evidence" value="ECO:0007669"/>
    <property type="project" value="TreeGrafter"/>
</dbReference>
<comment type="caution">
    <text evidence="5">The sequence shown here is derived from an EMBL/GenBank/DDBJ whole genome shotgun (WGS) entry which is preliminary data.</text>
</comment>
<dbReference type="PROSITE" id="PS50932">
    <property type="entry name" value="HTH_LACI_2"/>
    <property type="match status" value="1"/>
</dbReference>
<evidence type="ECO:0000313" key="5">
    <source>
        <dbReference type="EMBL" id="PIO99226.1"/>
    </source>
</evidence>
<dbReference type="InterPro" id="IPR010982">
    <property type="entry name" value="Lambda_DNA-bd_dom_sf"/>
</dbReference>
<dbReference type="InterPro" id="IPR025997">
    <property type="entry name" value="SBP_2_dom"/>
</dbReference>
<sequence>MSPRKVTAREVARAADVSPATVDRVLNRRGGVAEDKEARVLEAAKRLGLSPSIAVRPSRTMRVALLMQPPANPFHAALKRAFDLAGRVYSDLNIQFLVYHIDPNEPARIAELIRKAAERHDGLIVTLPNHPSIAAALRDASARLPTITLATDIDDSNRSAYVGPDDLRAGRVAGDLMGRFLQPQGGDIVIIAGLRDIGGHRDREQGFREVLRQFHPECRVVAVVESGEKFDRAGDIIYTALRNNPGIKGVYHLSSGALPVVEAIRALGRQNDVKLITHELTEDRRGLLRARAIDAIIDQNPEAEVRTAAETMARLLGRLEGTPQNTLISVQIYMPENA</sequence>
<dbReference type="CDD" id="cd06307">
    <property type="entry name" value="PBP1_sugar_binding"/>
    <property type="match status" value="1"/>
</dbReference>
<name>A0A2G9WWY4_9HYPH</name>
<proteinExistence type="predicted"/>
<evidence type="ECO:0000256" key="2">
    <source>
        <dbReference type="ARBA" id="ARBA00023125"/>
    </source>
</evidence>
<keyword evidence="3" id="KW-0804">Transcription</keyword>
<protein>
    <submittedName>
        <fullName evidence="5">LacI family transcriptional regulator</fullName>
    </submittedName>
</protein>
<dbReference type="CDD" id="cd01392">
    <property type="entry name" value="HTH_LacI"/>
    <property type="match status" value="1"/>
</dbReference>
<dbReference type="RefSeq" id="WP_100080385.1">
    <property type="nucleotide sequence ID" value="NZ_NQVN01000005.1"/>
</dbReference>
<dbReference type="Pfam" id="PF00356">
    <property type="entry name" value="LacI"/>
    <property type="match status" value="1"/>
</dbReference>
<dbReference type="SUPFAM" id="SSF47413">
    <property type="entry name" value="lambda repressor-like DNA-binding domains"/>
    <property type="match status" value="1"/>
</dbReference>
<dbReference type="Pfam" id="PF13407">
    <property type="entry name" value="Peripla_BP_4"/>
    <property type="match status" value="1"/>
</dbReference>
<reference evidence="5 6" key="1">
    <citation type="submission" date="2017-08" db="EMBL/GenBank/DDBJ databases">
        <title>Pleomorphomonas carboxidotrophicus sp. nov., a new mesophilic hydrogenogenic carboxidotroph.</title>
        <authorList>
            <person name="Esquivel-Elizondo S."/>
            <person name="Krajmalnik-Brown R."/>
            <person name="Maldonado J."/>
        </authorList>
    </citation>
    <scope>NUCLEOTIDE SEQUENCE [LARGE SCALE GENOMIC DNA]</scope>
    <source>
        <strain evidence="5 6">SVCO-16</strain>
    </source>
</reference>
<dbReference type="Proteomes" id="UP000231070">
    <property type="component" value="Unassembled WGS sequence"/>
</dbReference>
<dbReference type="AlphaFoldDB" id="A0A2G9WWY4"/>
<keyword evidence="6" id="KW-1185">Reference proteome</keyword>
<dbReference type="GO" id="GO:0000976">
    <property type="term" value="F:transcription cis-regulatory region binding"/>
    <property type="evidence" value="ECO:0007669"/>
    <property type="project" value="TreeGrafter"/>
</dbReference>
<dbReference type="InterPro" id="IPR000843">
    <property type="entry name" value="HTH_LacI"/>
</dbReference>
<dbReference type="SMART" id="SM00354">
    <property type="entry name" value="HTH_LACI"/>
    <property type="match status" value="1"/>
</dbReference>
<dbReference type="InterPro" id="IPR028082">
    <property type="entry name" value="Peripla_BP_I"/>
</dbReference>
<feature type="domain" description="HTH lacI-type" evidence="4">
    <location>
        <begin position="6"/>
        <end position="60"/>
    </location>
</feature>
<dbReference type="Gene3D" id="1.10.260.40">
    <property type="entry name" value="lambda repressor-like DNA-binding domains"/>
    <property type="match status" value="1"/>
</dbReference>
<dbReference type="OrthoDB" id="9805774at2"/>
<accession>A0A2G9WWY4</accession>
<dbReference type="PANTHER" id="PTHR30146">
    <property type="entry name" value="LACI-RELATED TRANSCRIPTIONAL REPRESSOR"/>
    <property type="match status" value="1"/>
</dbReference>
<dbReference type="EMBL" id="NQVN01000005">
    <property type="protein sequence ID" value="PIO99226.1"/>
    <property type="molecule type" value="Genomic_DNA"/>
</dbReference>
<evidence type="ECO:0000259" key="4">
    <source>
        <dbReference type="PROSITE" id="PS50932"/>
    </source>
</evidence>